<dbReference type="Proteomes" id="UP000242133">
    <property type="component" value="Unassembled WGS sequence"/>
</dbReference>
<comment type="similarity">
    <text evidence="9">Belongs to the drug/metabolite transporter (DMT) superfamily. Small multidrug resistance (SMR) (TC 2.A.7.1) family.</text>
</comment>
<accession>A0A2P8ERK2</accession>
<sequence length="106" mass="11388">MSAGMLYLLGSVVLDIIANLSLERSSGFKHRAWGILALVAIMAAFALLALAVQTMDLLIAYAIWGVLSITGTALATWAVFGQRLNWISWLGISLLILAILLMRLGS</sequence>
<gene>
    <name evidence="11" type="ORF">CLV44_12058</name>
</gene>
<reference evidence="11 12" key="1">
    <citation type="submission" date="2018-03" db="EMBL/GenBank/DDBJ databases">
        <title>Genomic Encyclopedia of Archaeal and Bacterial Type Strains, Phase II (KMG-II): from individual species to whole genera.</title>
        <authorList>
            <person name="Goeker M."/>
        </authorList>
    </citation>
    <scope>NUCLEOTIDE SEQUENCE [LARGE SCALE GENOMIC DNA]</scope>
    <source>
        <strain evidence="11 12">DSM 17586</strain>
    </source>
</reference>
<dbReference type="GO" id="GO:0015297">
    <property type="term" value="F:antiporter activity"/>
    <property type="evidence" value="ECO:0007669"/>
    <property type="project" value="TreeGrafter"/>
</dbReference>
<proteinExistence type="inferred from homology"/>
<dbReference type="InterPro" id="IPR045324">
    <property type="entry name" value="Small_multidrug_res"/>
</dbReference>
<evidence type="ECO:0000256" key="5">
    <source>
        <dbReference type="ARBA" id="ARBA00022519"/>
    </source>
</evidence>
<dbReference type="GO" id="GO:0015199">
    <property type="term" value="F:amino-acid betaine transmembrane transporter activity"/>
    <property type="evidence" value="ECO:0007669"/>
    <property type="project" value="TreeGrafter"/>
</dbReference>
<feature type="transmembrane region" description="Helical" evidence="10">
    <location>
        <begin position="6"/>
        <end position="22"/>
    </location>
</feature>
<comment type="subunit">
    <text evidence="2">Forms a complex with MdtJ.</text>
</comment>
<evidence type="ECO:0000256" key="3">
    <source>
        <dbReference type="ARBA" id="ARBA00021114"/>
    </source>
</evidence>
<protein>
    <recommendedName>
        <fullName evidence="3">Spermidine export protein MdtI</fullName>
    </recommendedName>
</protein>
<evidence type="ECO:0000313" key="12">
    <source>
        <dbReference type="Proteomes" id="UP000242133"/>
    </source>
</evidence>
<dbReference type="PANTHER" id="PTHR30561:SF6">
    <property type="entry name" value="SPERMIDINE EXPORT PROTEIN MDTI"/>
    <property type="match status" value="1"/>
</dbReference>
<evidence type="ECO:0000256" key="2">
    <source>
        <dbReference type="ARBA" id="ARBA00011359"/>
    </source>
</evidence>
<dbReference type="PANTHER" id="PTHR30561">
    <property type="entry name" value="SMR FAMILY PROTON-DEPENDENT DRUG EFFLUX TRANSPORTER SUGE"/>
    <property type="match status" value="1"/>
</dbReference>
<name>A0A2P8ERK2_9GAMM</name>
<keyword evidence="7 10" id="KW-1133">Transmembrane helix</keyword>
<feature type="transmembrane region" description="Helical" evidence="10">
    <location>
        <begin position="34"/>
        <end position="52"/>
    </location>
</feature>
<dbReference type="RefSeq" id="WP_106592717.1">
    <property type="nucleotide sequence ID" value="NZ_PYGI01000020.1"/>
</dbReference>
<dbReference type="GO" id="GO:1903711">
    <property type="term" value="P:spermidine transmembrane transport"/>
    <property type="evidence" value="ECO:0007669"/>
    <property type="project" value="TreeGrafter"/>
</dbReference>
<keyword evidence="5" id="KW-0997">Cell inner membrane</keyword>
<evidence type="ECO:0000256" key="8">
    <source>
        <dbReference type="ARBA" id="ARBA00023136"/>
    </source>
</evidence>
<keyword evidence="12" id="KW-1185">Reference proteome</keyword>
<dbReference type="OrthoDB" id="9808638at2"/>
<evidence type="ECO:0000256" key="7">
    <source>
        <dbReference type="ARBA" id="ARBA00022989"/>
    </source>
</evidence>
<dbReference type="GO" id="GO:0005886">
    <property type="term" value="C:plasma membrane"/>
    <property type="evidence" value="ECO:0007669"/>
    <property type="project" value="UniProtKB-SubCell"/>
</dbReference>
<feature type="transmembrane region" description="Helical" evidence="10">
    <location>
        <begin position="58"/>
        <end position="80"/>
    </location>
</feature>
<evidence type="ECO:0000256" key="1">
    <source>
        <dbReference type="ARBA" id="ARBA00004429"/>
    </source>
</evidence>
<dbReference type="GO" id="GO:0015220">
    <property type="term" value="F:choline transmembrane transporter activity"/>
    <property type="evidence" value="ECO:0007669"/>
    <property type="project" value="TreeGrafter"/>
</dbReference>
<evidence type="ECO:0000256" key="9">
    <source>
        <dbReference type="RuleBase" id="RU003942"/>
    </source>
</evidence>
<dbReference type="Pfam" id="PF00893">
    <property type="entry name" value="Multi_Drug_Res"/>
    <property type="match status" value="1"/>
</dbReference>
<dbReference type="SUPFAM" id="SSF103481">
    <property type="entry name" value="Multidrug resistance efflux transporter EmrE"/>
    <property type="match status" value="1"/>
</dbReference>
<dbReference type="InterPro" id="IPR037185">
    <property type="entry name" value="EmrE-like"/>
</dbReference>
<evidence type="ECO:0000256" key="4">
    <source>
        <dbReference type="ARBA" id="ARBA00022475"/>
    </source>
</evidence>
<dbReference type="GO" id="GO:0031460">
    <property type="term" value="P:glycine betaine transport"/>
    <property type="evidence" value="ECO:0007669"/>
    <property type="project" value="TreeGrafter"/>
</dbReference>
<evidence type="ECO:0000313" key="11">
    <source>
        <dbReference type="EMBL" id="PSL12074.1"/>
    </source>
</evidence>
<dbReference type="InterPro" id="IPR000390">
    <property type="entry name" value="Small_drug/metabolite_transptr"/>
</dbReference>
<organism evidence="11 12">
    <name type="scientific">Marinobacterium halophilum</name>
    <dbReference type="NCBI Taxonomy" id="267374"/>
    <lineage>
        <taxon>Bacteria</taxon>
        <taxon>Pseudomonadati</taxon>
        <taxon>Pseudomonadota</taxon>
        <taxon>Gammaproteobacteria</taxon>
        <taxon>Oceanospirillales</taxon>
        <taxon>Oceanospirillaceae</taxon>
        <taxon>Marinobacterium</taxon>
    </lineage>
</organism>
<evidence type="ECO:0000256" key="6">
    <source>
        <dbReference type="ARBA" id="ARBA00022692"/>
    </source>
</evidence>
<evidence type="ECO:0000256" key="10">
    <source>
        <dbReference type="SAM" id="Phobius"/>
    </source>
</evidence>
<keyword evidence="4" id="KW-1003">Cell membrane</keyword>
<dbReference type="AlphaFoldDB" id="A0A2P8ERK2"/>
<keyword evidence="6 9" id="KW-0812">Transmembrane</keyword>
<comment type="subcellular location">
    <subcellularLocation>
        <location evidence="1">Cell inner membrane</location>
        <topology evidence="1">Multi-pass membrane protein</topology>
    </subcellularLocation>
    <subcellularLocation>
        <location evidence="9">Cell membrane</location>
        <topology evidence="9">Multi-pass membrane protein</topology>
    </subcellularLocation>
</comment>
<dbReference type="Gene3D" id="1.10.3730.20">
    <property type="match status" value="1"/>
</dbReference>
<feature type="transmembrane region" description="Helical" evidence="10">
    <location>
        <begin position="87"/>
        <end position="105"/>
    </location>
</feature>
<comment type="caution">
    <text evidence="11">The sequence shown here is derived from an EMBL/GenBank/DDBJ whole genome shotgun (WGS) entry which is preliminary data.</text>
</comment>
<keyword evidence="8 10" id="KW-0472">Membrane</keyword>
<dbReference type="EMBL" id="PYGI01000020">
    <property type="protein sequence ID" value="PSL12074.1"/>
    <property type="molecule type" value="Genomic_DNA"/>
</dbReference>